<dbReference type="PANTHER" id="PTHR36839:SF1">
    <property type="entry name" value="METALLO-BETA-LACTAMASE FAMILY PROTEIN (AFU_ORTHOLOGUE AFUA_5G12770)"/>
    <property type="match status" value="1"/>
</dbReference>
<organism evidence="3 4">
    <name type="scientific">Canariomyces notabilis</name>
    <dbReference type="NCBI Taxonomy" id="2074819"/>
    <lineage>
        <taxon>Eukaryota</taxon>
        <taxon>Fungi</taxon>
        <taxon>Dikarya</taxon>
        <taxon>Ascomycota</taxon>
        <taxon>Pezizomycotina</taxon>
        <taxon>Sordariomycetes</taxon>
        <taxon>Sordariomycetidae</taxon>
        <taxon>Sordariales</taxon>
        <taxon>Chaetomiaceae</taxon>
        <taxon>Canariomyces</taxon>
    </lineage>
</organism>
<evidence type="ECO:0000313" key="3">
    <source>
        <dbReference type="EMBL" id="KAK4116746.1"/>
    </source>
</evidence>
<evidence type="ECO:0000256" key="1">
    <source>
        <dbReference type="SAM" id="MobiDB-lite"/>
    </source>
</evidence>
<dbReference type="AlphaFoldDB" id="A0AAN6TMF1"/>
<proteinExistence type="predicted"/>
<evidence type="ECO:0000313" key="4">
    <source>
        <dbReference type="Proteomes" id="UP001302812"/>
    </source>
</evidence>
<protein>
    <recommendedName>
        <fullName evidence="2">Metallo-beta-lactamase domain-containing protein</fullName>
    </recommendedName>
</protein>
<evidence type="ECO:0000259" key="2">
    <source>
        <dbReference type="SMART" id="SM00849"/>
    </source>
</evidence>
<dbReference type="PANTHER" id="PTHR36839">
    <property type="entry name" value="METALLO-BETA-LACTAMASE FAMILY PROTEIN (AFU_ORTHOLOGUE AFUA_5G12770)"/>
    <property type="match status" value="1"/>
</dbReference>
<comment type="caution">
    <text evidence="3">The sequence shown here is derived from an EMBL/GenBank/DDBJ whole genome shotgun (WGS) entry which is preliminary data.</text>
</comment>
<reference evidence="3" key="2">
    <citation type="submission" date="2023-05" db="EMBL/GenBank/DDBJ databases">
        <authorList>
            <consortium name="Lawrence Berkeley National Laboratory"/>
            <person name="Steindorff A."/>
            <person name="Hensen N."/>
            <person name="Bonometti L."/>
            <person name="Westerberg I."/>
            <person name="Brannstrom I.O."/>
            <person name="Guillou S."/>
            <person name="Cros-Aarteil S."/>
            <person name="Calhoun S."/>
            <person name="Haridas S."/>
            <person name="Kuo A."/>
            <person name="Mondo S."/>
            <person name="Pangilinan J."/>
            <person name="Riley R."/>
            <person name="Labutti K."/>
            <person name="Andreopoulos B."/>
            <person name="Lipzen A."/>
            <person name="Chen C."/>
            <person name="Yanf M."/>
            <person name="Daum C."/>
            <person name="Ng V."/>
            <person name="Clum A."/>
            <person name="Ohm R."/>
            <person name="Martin F."/>
            <person name="Silar P."/>
            <person name="Natvig D."/>
            <person name="Lalanne C."/>
            <person name="Gautier V."/>
            <person name="Ament-Velasquez S.L."/>
            <person name="Kruys A."/>
            <person name="Hutchinson M.I."/>
            <person name="Powell A.J."/>
            <person name="Barry K."/>
            <person name="Miller A.N."/>
            <person name="Grigoriev I.V."/>
            <person name="Debuchy R."/>
            <person name="Gladieux P."/>
            <person name="Thoren M.H."/>
            <person name="Johannesson H."/>
        </authorList>
    </citation>
    <scope>NUCLEOTIDE SEQUENCE</scope>
    <source>
        <strain evidence="3">CBS 508.74</strain>
    </source>
</reference>
<reference evidence="3" key="1">
    <citation type="journal article" date="2023" name="Mol. Phylogenet. Evol.">
        <title>Genome-scale phylogeny and comparative genomics of the fungal order Sordariales.</title>
        <authorList>
            <person name="Hensen N."/>
            <person name="Bonometti L."/>
            <person name="Westerberg I."/>
            <person name="Brannstrom I.O."/>
            <person name="Guillou S."/>
            <person name="Cros-Aarteil S."/>
            <person name="Calhoun S."/>
            <person name="Haridas S."/>
            <person name="Kuo A."/>
            <person name="Mondo S."/>
            <person name="Pangilinan J."/>
            <person name="Riley R."/>
            <person name="LaButti K."/>
            <person name="Andreopoulos B."/>
            <person name="Lipzen A."/>
            <person name="Chen C."/>
            <person name="Yan M."/>
            <person name="Daum C."/>
            <person name="Ng V."/>
            <person name="Clum A."/>
            <person name="Steindorff A."/>
            <person name="Ohm R.A."/>
            <person name="Martin F."/>
            <person name="Silar P."/>
            <person name="Natvig D.O."/>
            <person name="Lalanne C."/>
            <person name="Gautier V."/>
            <person name="Ament-Velasquez S.L."/>
            <person name="Kruys A."/>
            <person name="Hutchinson M.I."/>
            <person name="Powell A.J."/>
            <person name="Barry K."/>
            <person name="Miller A.N."/>
            <person name="Grigoriev I.V."/>
            <person name="Debuchy R."/>
            <person name="Gladieux P."/>
            <person name="Hiltunen Thoren M."/>
            <person name="Johannesson H."/>
        </authorList>
    </citation>
    <scope>NUCLEOTIDE SEQUENCE</scope>
    <source>
        <strain evidence="3">CBS 508.74</strain>
    </source>
</reference>
<dbReference type="Gene3D" id="3.60.15.10">
    <property type="entry name" value="Ribonuclease Z/Hydroxyacylglutathione hydrolase-like"/>
    <property type="match status" value="1"/>
</dbReference>
<dbReference type="SUPFAM" id="SSF56281">
    <property type="entry name" value="Metallo-hydrolase/oxidoreductase"/>
    <property type="match status" value="1"/>
</dbReference>
<dbReference type="SMART" id="SM00849">
    <property type="entry name" value="Lactamase_B"/>
    <property type="match status" value="1"/>
</dbReference>
<accession>A0AAN6TMF1</accession>
<name>A0AAN6TMF1_9PEZI</name>
<dbReference type="GeneID" id="89938517"/>
<sequence length="328" mass="36400">MTDSASYLVCPICGTQHATPDRSALPSCFICDDPRQYTPPSGQTFTTLSDLRNSGTYRNEFLPVDLSDSDSSNRNLNNPSGSSGTTGSSCLTSIVTKPKFAIGQRAILVRTPRGNVLWDCVTYLDEATAAEIQGLGGLKAMVISHPHFYSAHLEWAERFDCPVYLSAEDKEWLARRSDKRQVFLDQTENRIEIDGQDSGVRAIKLGGHFPGSLVLLYEGHLLTADTLHMTPSGLANWNIDALGRPRERPKGVNTFCFMWSIPNQIPLSPSEMARMWGILRNYDLKSAHGVFVGSDIEDGRIKERVLESMQIQTRAMGYAEHPLLFEVV</sequence>
<dbReference type="Pfam" id="PF00753">
    <property type="entry name" value="Lactamase_B"/>
    <property type="match status" value="1"/>
</dbReference>
<dbReference type="RefSeq" id="XP_064674316.1">
    <property type="nucleotide sequence ID" value="XM_064814392.1"/>
</dbReference>
<dbReference type="InterPro" id="IPR001279">
    <property type="entry name" value="Metallo-B-lactamas"/>
</dbReference>
<keyword evidence="4" id="KW-1185">Reference proteome</keyword>
<gene>
    <name evidence="3" type="ORF">N656DRAFT_775086</name>
</gene>
<dbReference type="Proteomes" id="UP001302812">
    <property type="component" value="Unassembled WGS sequence"/>
</dbReference>
<dbReference type="InterPro" id="IPR036866">
    <property type="entry name" value="RibonucZ/Hydroxyglut_hydro"/>
</dbReference>
<dbReference type="EMBL" id="MU853333">
    <property type="protein sequence ID" value="KAK4116746.1"/>
    <property type="molecule type" value="Genomic_DNA"/>
</dbReference>
<feature type="region of interest" description="Disordered" evidence="1">
    <location>
        <begin position="65"/>
        <end position="89"/>
    </location>
</feature>
<feature type="domain" description="Metallo-beta-lactamase" evidence="2">
    <location>
        <begin position="103"/>
        <end position="259"/>
    </location>
</feature>